<dbReference type="KEGG" id="fri:FraEuI1c_4717"/>
<dbReference type="EMBL" id="CP002299">
    <property type="protein sequence ID" value="ADP82708.1"/>
    <property type="molecule type" value="Genomic_DNA"/>
</dbReference>
<dbReference type="HOGENOM" id="CLU_067079_1_0_11"/>
<dbReference type="STRING" id="298654.FraEuI1c_4717"/>
<dbReference type="Gene3D" id="3.40.50.150">
    <property type="entry name" value="Vaccinia Virus protein VP39"/>
    <property type="match status" value="1"/>
</dbReference>
<dbReference type="InterPro" id="IPR029063">
    <property type="entry name" value="SAM-dependent_MTases_sf"/>
</dbReference>
<dbReference type="Proteomes" id="UP000002484">
    <property type="component" value="Chromosome"/>
</dbReference>
<dbReference type="RefSeq" id="WP_013425826.1">
    <property type="nucleotide sequence ID" value="NC_014666.1"/>
</dbReference>
<proteinExistence type="predicted"/>
<evidence type="ECO:0000313" key="1">
    <source>
        <dbReference type="EMBL" id="ADP82708.1"/>
    </source>
</evidence>
<gene>
    <name evidence="1" type="ordered locus">FraEuI1c_4717</name>
</gene>
<accession>E3IZD8</accession>
<evidence type="ECO:0008006" key="3">
    <source>
        <dbReference type="Google" id="ProtNLM"/>
    </source>
</evidence>
<protein>
    <recommendedName>
        <fullName evidence="3">Methyltransferase</fullName>
    </recommendedName>
</protein>
<organism evidence="1 2">
    <name type="scientific">Pseudofrankia inefficax (strain DSM 45817 / CECT 9037 / DDB 130130 / EuI1c)</name>
    <name type="common">Frankia inefficax</name>
    <dbReference type="NCBI Taxonomy" id="298654"/>
    <lineage>
        <taxon>Bacteria</taxon>
        <taxon>Bacillati</taxon>
        <taxon>Actinomycetota</taxon>
        <taxon>Actinomycetes</taxon>
        <taxon>Frankiales</taxon>
        <taxon>Frankiaceae</taxon>
        <taxon>Pseudofrankia</taxon>
    </lineage>
</organism>
<reference evidence="1 2" key="1">
    <citation type="submission" date="2010-10" db="EMBL/GenBank/DDBJ databases">
        <title>Complete sequence of Frankia sp. EuI1c.</title>
        <authorList>
            <consortium name="US DOE Joint Genome Institute"/>
            <person name="Lucas S."/>
            <person name="Copeland A."/>
            <person name="Lapidus A."/>
            <person name="Cheng J.-F."/>
            <person name="Bruce D."/>
            <person name="Goodwin L."/>
            <person name="Pitluck S."/>
            <person name="Chertkov O."/>
            <person name="Detter J.C."/>
            <person name="Han C."/>
            <person name="Tapia R."/>
            <person name="Land M."/>
            <person name="Hauser L."/>
            <person name="Jeffries C."/>
            <person name="Kyrpides N."/>
            <person name="Ivanova N."/>
            <person name="Mikhailova N."/>
            <person name="Beauchemin N."/>
            <person name="Sen A."/>
            <person name="Sur S.A."/>
            <person name="Gtari M."/>
            <person name="Wall L."/>
            <person name="Tisa L."/>
            <person name="Woyke T."/>
        </authorList>
    </citation>
    <scope>NUCLEOTIDE SEQUENCE [LARGE SCALE GENOMIC DNA]</scope>
    <source>
        <strain evidence="2">DSM 45817 / CECT 9037 / EuI1c</strain>
    </source>
</reference>
<dbReference type="eggNOG" id="COG3315">
    <property type="taxonomic scope" value="Bacteria"/>
</dbReference>
<dbReference type="AlphaFoldDB" id="E3IZD8"/>
<dbReference type="PIRSF" id="PIRSF017393">
    <property type="entry name" value="MTase_SAV2177"/>
    <property type="match status" value="1"/>
</dbReference>
<dbReference type="InterPro" id="IPR006764">
    <property type="entry name" value="SAM_dep_MeTrfase_SAV2177_type"/>
</dbReference>
<dbReference type="SUPFAM" id="SSF53335">
    <property type="entry name" value="S-adenosyl-L-methionine-dependent methyltransferases"/>
    <property type="match status" value="1"/>
</dbReference>
<dbReference type="Pfam" id="PF04672">
    <property type="entry name" value="Methyltransf_19"/>
    <property type="match status" value="1"/>
</dbReference>
<name>E3IZD8_PSEI1</name>
<dbReference type="InParanoid" id="E3IZD8"/>
<evidence type="ECO:0000313" key="2">
    <source>
        <dbReference type="Proteomes" id="UP000002484"/>
    </source>
</evidence>
<keyword evidence="2" id="KW-1185">Reference proteome</keyword>
<sequence>MAELRVDVAHSARIYDYVLDGKTNYPPDREAAELLMAAFPNTRTAARQNRAFLHRASRFLAERKGIDQFLDIGTGIPTSPNLHEVVQAVRPASRVVYVDNDPIVLAHARALLTSSAEGRTAYLDADLNRPADILTSPVLSGTLDLSRPVALSLLAVLHFLPDAAQPGALIERLMAELPTGSYLVISHATDDRSTPDATQRLVDLYGKQQISIQMRSRDEVAALVPAGMELVEPGITFLHRWHPDSEADQYADDDAPLYGLIARKL</sequence>